<keyword evidence="13" id="KW-1185">Reference proteome</keyword>
<gene>
    <name evidence="12" type="primary">pgeF</name>
    <name evidence="12" type="ORF">NEA10_01800</name>
</gene>
<reference evidence="12" key="1">
    <citation type="submission" date="2022-06" db="EMBL/GenBank/DDBJ databases">
        <title>Genome sequence of Phormidium yuhuli AB48 isolated from an industrial photobioreactor environment.</title>
        <authorList>
            <person name="Qiu Y."/>
            <person name="Noonan A.J.C."/>
            <person name="Dofher K."/>
            <person name="Koch M."/>
            <person name="Kieft B."/>
            <person name="Lin X."/>
            <person name="Ziels R.M."/>
            <person name="Hallam S.J."/>
        </authorList>
    </citation>
    <scope>NUCLEOTIDE SEQUENCE</scope>
    <source>
        <strain evidence="12">AB48</strain>
    </source>
</reference>
<evidence type="ECO:0000256" key="5">
    <source>
        <dbReference type="ARBA" id="ARBA00022723"/>
    </source>
</evidence>
<dbReference type="Proteomes" id="UP001056708">
    <property type="component" value="Chromosome"/>
</dbReference>
<dbReference type="InterPro" id="IPR038371">
    <property type="entry name" value="Cu_polyphenol_OxRdtase_sf"/>
</dbReference>
<comment type="catalytic activity">
    <reaction evidence="10">
        <text>S-methyl-5'-thioadenosine + phosphate = 5-(methylsulfanyl)-alpha-D-ribose 1-phosphate + adenine</text>
        <dbReference type="Rhea" id="RHEA:11852"/>
        <dbReference type="ChEBI" id="CHEBI:16708"/>
        <dbReference type="ChEBI" id="CHEBI:17509"/>
        <dbReference type="ChEBI" id="CHEBI:43474"/>
        <dbReference type="ChEBI" id="CHEBI:58533"/>
        <dbReference type="EC" id="2.4.2.28"/>
    </reaction>
    <physiologicalReaction direction="left-to-right" evidence="10">
        <dbReference type="Rhea" id="RHEA:11853"/>
    </physiologicalReaction>
</comment>
<comment type="catalytic activity">
    <reaction evidence="9">
        <text>adenosine + phosphate = alpha-D-ribose 1-phosphate + adenine</text>
        <dbReference type="Rhea" id="RHEA:27642"/>
        <dbReference type="ChEBI" id="CHEBI:16335"/>
        <dbReference type="ChEBI" id="CHEBI:16708"/>
        <dbReference type="ChEBI" id="CHEBI:43474"/>
        <dbReference type="ChEBI" id="CHEBI:57720"/>
        <dbReference type="EC" id="2.4.2.1"/>
    </reaction>
    <physiologicalReaction direction="left-to-right" evidence="9">
        <dbReference type="Rhea" id="RHEA:27643"/>
    </physiologicalReaction>
</comment>
<comment type="catalytic activity">
    <reaction evidence="8">
        <text>adenosine + H2O + H(+) = inosine + NH4(+)</text>
        <dbReference type="Rhea" id="RHEA:24408"/>
        <dbReference type="ChEBI" id="CHEBI:15377"/>
        <dbReference type="ChEBI" id="CHEBI:15378"/>
        <dbReference type="ChEBI" id="CHEBI:16335"/>
        <dbReference type="ChEBI" id="CHEBI:17596"/>
        <dbReference type="ChEBI" id="CHEBI:28938"/>
        <dbReference type="EC" id="3.5.4.4"/>
    </reaction>
    <physiologicalReaction direction="left-to-right" evidence="8">
        <dbReference type="Rhea" id="RHEA:24409"/>
    </physiologicalReaction>
</comment>
<evidence type="ECO:0000313" key="13">
    <source>
        <dbReference type="Proteomes" id="UP001056708"/>
    </source>
</evidence>
<dbReference type="PANTHER" id="PTHR30616">
    <property type="entry name" value="UNCHARACTERIZED PROTEIN YFIH"/>
    <property type="match status" value="1"/>
</dbReference>
<dbReference type="Gene3D" id="3.60.140.10">
    <property type="entry name" value="CNF1/YfiH-like putative cysteine hydrolases"/>
    <property type="match status" value="1"/>
</dbReference>
<evidence type="ECO:0000256" key="4">
    <source>
        <dbReference type="ARBA" id="ARBA00022679"/>
    </source>
</evidence>
<comment type="function">
    <text evidence="2">Purine nucleoside enzyme that catalyzes the phosphorolysis of adenosine and inosine nucleosides, yielding D-ribose 1-phosphate and the respective free bases, adenine and hypoxanthine. Also catalyzes the phosphorolysis of S-methyl-5'-thioadenosine into adenine and S-methyl-5-thio-alpha-D-ribose 1-phosphate. Also has adenosine deaminase activity.</text>
</comment>
<dbReference type="NCBIfam" id="TIGR00726">
    <property type="entry name" value="peptidoglycan editing factor PgeF"/>
    <property type="match status" value="1"/>
</dbReference>
<evidence type="ECO:0000256" key="1">
    <source>
        <dbReference type="ARBA" id="ARBA00000553"/>
    </source>
</evidence>
<keyword evidence="4" id="KW-0808">Transferase</keyword>
<proteinExistence type="inferred from homology"/>
<evidence type="ECO:0000313" key="12">
    <source>
        <dbReference type="EMBL" id="USR91490.1"/>
    </source>
</evidence>
<evidence type="ECO:0000256" key="10">
    <source>
        <dbReference type="ARBA" id="ARBA00049893"/>
    </source>
</evidence>
<dbReference type="Pfam" id="PF02578">
    <property type="entry name" value="Cu-oxidase_4"/>
    <property type="match status" value="1"/>
</dbReference>
<evidence type="ECO:0000256" key="6">
    <source>
        <dbReference type="ARBA" id="ARBA00022801"/>
    </source>
</evidence>
<accession>A0ABY5AR46</accession>
<comment type="similarity">
    <text evidence="3 11">Belongs to the purine nucleoside phosphorylase YfiH/LACC1 family.</text>
</comment>
<organism evidence="12 13">
    <name type="scientific">Phormidium yuhuli AB48</name>
    <dbReference type="NCBI Taxonomy" id="2940671"/>
    <lineage>
        <taxon>Bacteria</taxon>
        <taxon>Bacillati</taxon>
        <taxon>Cyanobacteriota</taxon>
        <taxon>Cyanophyceae</taxon>
        <taxon>Oscillatoriophycideae</taxon>
        <taxon>Oscillatoriales</taxon>
        <taxon>Oscillatoriaceae</taxon>
        <taxon>Phormidium</taxon>
        <taxon>Phormidium yuhuli</taxon>
    </lineage>
</organism>
<dbReference type="PANTHER" id="PTHR30616:SF2">
    <property type="entry name" value="PURINE NUCLEOSIDE PHOSPHORYLASE LACC1"/>
    <property type="match status" value="1"/>
</dbReference>
<keyword evidence="5" id="KW-0479">Metal-binding</keyword>
<evidence type="ECO:0000256" key="2">
    <source>
        <dbReference type="ARBA" id="ARBA00003215"/>
    </source>
</evidence>
<evidence type="ECO:0000256" key="11">
    <source>
        <dbReference type="RuleBase" id="RU361274"/>
    </source>
</evidence>
<evidence type="ECO:0000256" key="7">
    <source>
        <dbReference type="ARBA" id="ARBA00022833"/>
    </source>
</evidence>
<dbReference type="InterPro" id="IPR011324">
    <property type="entry name" value="Cytotoxic_necrot_fac-like_cat"/>
</dbReference>
<keyword evidence="7" id="KW-0862">Zinc</keyword>
<comment type="catalytic activity">
    <reaction evidence="1">
        <text>inosine + phosphate = alpha-D-ribose 1-phosphate + hypoxanthine</text>
        <dbReference type="Rhea" id="RHEA:27646"/>
        <dbReference type="ChEBI" id="CHEBI:17368"/>
        <dbReference type="ChEBI" id="CHEBI:17596"/>
        <dbReference type="ChEBI" id="CHEBI:43474"/>
        <dbReference type="ChEBI" id="CHEBI:57720"/>
        <dbReference type="EC" id="2.4.2.1"/>
    </reaction>
    <physiologicalReaction direction="left-to-right" evidence="1">
        <dbReference type="Rhea" id="RHEA:27647"/>
    </physiologicalReaction>
</comment>
<evidence type="ECO:0000256" key="8">
    <source>
        <dbReference type="ARBA" id="ARBA00047989"/>
    </source>
</evidence>
<dbReference type="InterPro" id="IPR003730">
    <property type="entry name" value="Cu_polyphenol_OxRdtase"/>
</dbReference>
<keyword evidence="6" id="KW-0378">Hydrolase</keyword>
<sequence length="260" mass="28732">MDAWQWQTWQGKSYLTCRLLDPFLHGFFTREFSPDSPLALVKGLNADAPVYRTHQVHGNAIVDTHSLAPICESSEKDAFPPADGLLSDRAHDSVWVCTADCTPVLIGDISQRRVAAVHSGWRGTATKIVPEAIAQFWNRGSQNQDLRVALGPAISGDVYQVSLDVAAQVAATLLPGNPSQEAEAMIAALSEFDDTPILPDTEAGKVRLDVRRAILHQLYRLGLAPEQIAIAPHCTYQEDRRFFSYRRSQQKDVQWSGIIA</sequence>
<evidence type="ECO:0000256" key="9">
    <source>
        <dbReference type="ARBA" id="ARBA00048968"/>
    </source>
</evidence>
<dbReference type="RefSeq" id="WP_252663507.1">
    <property type="nucleotide sequence ID" value="NZ_CP098611.1"/>
</dbReference>
<protein>
    <recommendedName>
        <fullName evidence="11">Purine nucleoside phosphorylase</fullName>
    </recommendedName>
</protein>
<dbReference type="SUPFAM" id="SSF64438">
    <property type="entry name" value="CNF1/YfiH-like putative cysteine hydrolases"/>
    <property type="match status" value="1"/>
</dbReference>
<dbReference type="CDD" id="cd16833">
    <property type="entry name" value="YfiH"/>
    <property type="match status" value="1"/>
</dbReference>
<evidence type="ECO:0000256" key="3">
    <source>
        <dbReference type="ARBA" id="ARBA00007353"/>
    </source>
</evidence>
<dbReference type="EMBL" id="CP098611">
    <property type="protein sequence ID" value="USR91490.1"/>
    <property type="molecule type" value="Genomic_DNA"/>
</dbReference>
<name>A0ABY5AR46_9CYAN</name>